<reference evidence="2 3" key="1">
    <citation type="submission" date="2022-06" db="EMBL/GenBank/DDBJ databases">
        <title>Ideonella sp. NS12-5 Genome sequencing and assembly.</title>
        <authorList>
            <person name="Jung Y."/>
        </authorList>
    </citation>
    <scope>NUCLEOTIDE SEQUENCE [LARGE SCALE GENOMIC DNA]</scope>
    <source>
        <strain evidence="2 3">NS12-5</strain>
    </source>
</reference>
<dbReference type="RefSeq" id="WP_252767983.1">
    <property type="nucleotide sequence ID" value="NZ_JAMXMC010000001.1"/>
</dbReference>
<proteinExistence type="predicted"/>
<gene>
    <name evidence="2" type="ORF">M0L44_02310</name>
</gene>
<dbReference type="Proteomes" id="UP001204851">
    <property type="component" value="Unassembled WGS sequence"/>
</dbReference>
<comment type="caution">
    <text evidence="2">The sequence shown here is derived from an EMBL/GenBank/DDBJ whole genome shotgun (WGS) entry which is preliminary data.</text>
</comment>
<keyword evidence="1" id="KW-0812">Transmembrane</keyword>
<keyword evidence="1" id="KW-1133">Transmembrane helix</keyword>
<accession>A0ABT1BI77</accession>
<evidence type="ECO:0000313" key="3">
    <source>
        <dbReference type="Proteomes" id="UP001204851"/>
    </source>
</evidence>
<name>A0ABT1BI77_9BURK</name>
<keyword evidence="3" id="KW-1185">Reference proteome</keyword>
<protein>
    <submittedName>
        <fullName evidence="2">Uncharacterized protein</fullName>
    </submittedName>
</protein>
<sequence length="75" mass="8051">MGVWGACVSALTWRDHKAFAVVGFIGALGSVLSGVGELFSLRGLADNALNVYMIVVPLWVAWAGGMAWKRGKDLW</sequence>
<evidence type="ECO:0000313" key="2">
    <source>
        <dbReference type="EMBL" id="MCO5975554.1"/>
    </source>
</evidence>
<evidence type="ECO:0000256" key="1">
    <source>
        <dbReference type="SAM" id="Phobius"/>
    </source>
</evidence>
<keyword evidence="1" id="KW-0472">Membrane</keyword>
<organism evidence="2 3">
    <name type="scientific">Ideonella oryzae</name>
    <dbReference type="NCBI Taxonomy" id="2937441"/>
    <lineage>
        <taxon>Bacteria</taxon>
        <taxon>Pseudomonadati</taxon>
        <taxon>Pseudomonadota</taxon>
        <taxon>Betaproteobacteria</taxon>
        <taxon>Burkholderiales</taxon>
        <taxon>Sphaerotilaceae</taxon>
        <taxon>Ideonella</taxon>
    </lineage>
</organism>
<feature type="transmembrane region" description="Helical" evidence="1">
    <location>
        <begin position="51"/>
        <end position="68"/>
    </location>
</feature>
<dbReference type="EMBL" id="JAMXMC010000001">
    <property type="protein sequence ID" value="MCO5975554.1"/>
    <property type="molecule type" value="Genomic_DNA"/>
</dbReference>
<feature type="transmembrane region" description="Helical" evidence="1">
    <location>
        <begin position="18"/>
        <end position="39"/>
    </location>
</feature>